<evidence type="ECO:0000313" key="5">
    <source>
        <dbReference type="Proteomes" id="UP001056201"/>
    </source>
</evidence>
<feature type="domain" description="Histidine kinase/HSP90-like ATPase" evidence="3">
    <location>
        <begin position="269"/>
        <end position="378"/>
    </location>
</feature>
<feature type="transmembrane region" description="Helical" evidence="2">
    <location>
        <begin position="129"/>
        <end position="147"/>
    </location>
</feature>
<dbReference type="EMBL" id="CP097635">
    <property type="protein sequence ID" value="URI06876.1"/>
    <property type="molecule type" value="Genomic_DNA"/>
</dbReference>
<keyword evidence="2" id="KW-0812">Transmembrane</keyword>
<reference evidence="4" key="1">
    <citation type="submission" date="2022-05" db="EMBL/GenBank/DDBJ databases">
        <title>An RpoN-dependent PEP-CTERM gene is involved in floc formation of an Aquincola tertiaricarbonis strain.</title>
        <authorList>
            <person name="Qiu D."/>
            <person name="Xia M."/>
        </authorList>
    </citation>
    <scope>NUCLEOTIDE SEQUENCE</scope>
    <source>
        <strain evidence="4">RN12</strain>
    </source>
</reference>
<dbReference type="SUPFAM" id="SSF55874">
    <property type="entry name" value="ATPase domain of HSP90 chaperone/DNA topoisomerase II/histidine kinase"/>
    <property type="match status" value="1"/>
</dbReference>
<evidence type="ECO:0000256" key="1">
    <source>
        <dbReference type="SAM" id="MobiDB-lite"/>
    </source>
</evidence>
<keyword evidence="4" id="KW-0808">Transferase</keyword>
<accession>A0ABY4S715</accession>
<dbReference type="InterPro" id="IPR010559">
    <property type="entry name" value="Sig_transdc_His_kin_internal"/>
</dbReference>
<evidence type="ECO:0000256" key="2">
    <source>
        <dbReference type="SAM" id="Phobius"/>
    </source>
</evidence>
<dbReference type="Pfam" id="PF06580">
    <property type="entry name" value="His_kinase"/>
    <property type="match status" value="1"/>
</dbReference>
<organism evidence="4 5">
    <name type="scientific">Aquincola tertiaricarbonis</name>
    <dbReference type="NCBI Taxonomy" id="391953"/>
    <lineage>
        <taxon>Bacteria</taxon>
        <taxon>Pseudomonadati</taxon>
        <taxon>Pseudomonadota</taxon>
        <taxon>Betaproteobacteria</taxon>
        <taxon>Burkholderiales</taxon>
        <taxon>Sphaerotilaceae</taxon>
        <taxon>Aquincola</taxon>
    </lineage>
</organism>
<protein>
    <submittedName>
        <fullName evidence="4">Histidine kinase</fullName>
    </submittedName>
</protein>
<sequence length="387" mass="40647">MLPPDTAPPMPTPAAGSAGLLGGLTGRSVAMAVALAVVVAALLNPLFMPPFPVVLGRTLFLAMVLLLAFHAAGRLPVHRLPGWMPRWLLQLLAIVLAAPLATACIYLLYAGGNVLALFDNPGVVAGFSWIAGTGLVLGLVLALGALFRERDAQARNLALQFALERETLKRQAADARLALLQSQVEPHFLFNTLANVQALVESGSPRAGPVLQTLTEYLRAAMPGLRDAQPTLGDELARVRAYLSLMEMRMPDRLRWQVQADPALAGLRFPPMALLTLVENAVRHGIDPSEEGGEVQVLATARPDGGLQLTVQDSGVGMDGAGSAPTVDGAASSPPAGGTGLANLRARLQAMYGDAARLTLTEPHPHGLRAEIRLPPPDARSGVTPLP</sequence>
<dbReference type="PANTHER" id="PTHR34220:SF9">
    <property type="entry name" value="SIGNAL TRANSDUCTION HISTIDINE KINASE INTERNAL REGION DOMAIN-CONTAINING PROTEIN"/>
    <property type="match status" value="1"/>
</dbReference>
<keyword evidence="4" id="KW-0418">Kinase</keyword>
<dbReference type="InterPro" id="IPR036890">
    <property type="entry name" value="HATPase_C_sf"/>
</dbReference>
<dbReference type="InterPro" id="IPR003594">
    <property type="entry name" value="HATPase_dom"/>
</dbReference>
<dbReference type="RefSeq" id="WP_250195141.1">
    <property type="nucleotide sequence ID" value="NZ_CP097635.1"/>
</dbReference>
<dbReference type="SMART" id="SM00387">
    <property type="entry name" value="HATPase_c"/>
    <property type="match status" value="1"/>
</dbReference>
<feature type="transmembrane region" description="Helical" evidence="2">
    <location>
        <begin position="54"/>
        <end position="75"/>
    </location>
</feature>
<evidence type="ECO:0000259" key="3">
    <source>
        <dbReference type="SMART" id="SM00387"/>
    </source>
</evidence>
<keyword evidence="2" id="KW-1133">Transmembrane helix</keyword>
<feature type="region of interest" description="Disordered" evidence="1">
    <location>
        <begin position="362"/>
        <end position="387"/>
    </location>
</feature>
<keyword evidence="5" id="KW-1185">Reference proteome</keyword>
<keyword evidence="2" id="KW-0472">Membrane</keyword>
<dbReference type="Gene3D" id="3.30.565.10">
    <property type="entry name" value="Histidine kinase-like ATPase, C-terminal domain"/>
    <property type="match status" value="1"/>
</dbReference>
<feature type="transmembrane region" description="Helical" evidence="2">
    <location>
        <begin position="87"/>
        <end position="109"/>
    </location>
</feature>
<dbReference type="InterPro" id="IPR050640">
    <property type="entry name" value="Bact_2-comp_sensor_kinase"/>
</dbReference>
<dbReference type="Proteomes" id="UP001056201">
    <property type="component" value="Chromosome 1"/>
</dbReference>
<feature type="region of interest" description="Disordered" evidence="1">
    <location>
        <begin position="318"/>
        <end position="341"/>
    </location>
</feature>
<dbReference type="PANTHER" id="PTHR34220">
    <property type="entry name" value="SENSOR HISTIDINE KINASE YPDA"/>
    <property type="match status" value="1"/>
</dbReference>
<dbReference type="GO" id="GO:0016301">
    <property type="term" value="F:kinase activity"/>
    <property type="evidence" value="ECO:0007669"/>
    <property type="project" value="UniProtKB-KW"/>
</dbReference>
<feature type="compositionally biased region" description="Basic and acidic residues" evidence="1">
    <location>
        <begin position="363"/>
        <end position="372"/>
    </location>
</feature>
<dbReference type="Pfam" id="PF02518">
    <property type="entry name" value="HATPase_c"/>
    <property type="match status" value="1"/>
</dbReference>
<name>A0ABY4S715_AQUTE</name>
<evidence type="ECO:0000313" key="4">
    <source>
        <dbReference type="EMBL" id="URI06876.1"/>
    </source>
</evidence>
<proteinExistence type="predicted"/>
<gene>
    <name evidence="4" type="ORF">MW290_13355</name>
</gene>
<feature type="transmembrane region" description="Helical" evidence="2">
    <location>
        <begin position="29"/>
        <end position="48"/>
    </location>
</feature>